<feature type="non-terminal residue" evidence="3">
    <location>
        <position position="311"/>
    </location>
</feature>
<feature type="compositionally biased region" description="Gly residues" evidence="1">
    <location>
        <begin position="62"/>
        <end position="74"/>
    </location>
</feature>
<dbReference type="EMBL" id="AGNL01034960">
    <property type="protein sequence ID" value="EJK54965.1"/>
    <property type="molecule type" value="Genomic_DNA"/>
</dbReference>
<reference evidence="3 4" key="1">
    <citation type="journal article" date="2012" name="Genome Biol.">
        <title>Genome and low-iron response of an oceanic diatom adapted to chronic iron limitation.</title>
        <authorList>
            <person name="Lommer M."/>
            <person name="Specht M."/>
            <person name="Roy A.S."/>
            <person name="Kraemer L."/>
            <person name="Andreson R."/>
            <person name="Gutowska M.A."/>
            <person name="Wolf J."/>
            <person name="Bergner S.V."/>
            <person name="Schilhabel M.B."/>
            <person name="Klostermeier U.C."/>
            <person name="Beiko R.G."/>
            <person name="Rosenstiel P."/>
            <person name="Hippler M."/>
            <person name="Laroche J."/>
        </authorList>
    </citation>
    <scope>NUCLEOTIDE SEQUENCE [LARGE SCALE GENOMIC DNA]</scope>
    <source>
        <strain evidence="3 4">CCMP1005</strain>
    </source>
</reference>
<feature type="region of interest" description="Disordered" evidence="1">
    <location>
        <begin position="59"/>
        <end position="168"/>
    </location>
</feature>
<keyword evidence="2" id="KW-0732">Signal</keyword>
<organism evidence="3 4">
    <name type="scientific">Thalassiosira oceanica</name>
    <name type="common">Marine diatom</name>
    <dbReference type="NCBI Taxonomy" id="159749"/>
    <lineage>
        <taxon>Eukaryota</taxon>
        <taxon>Sar</taxon>
        <taxon>Stramenopiles</taxon>
        <taxon>Ochrophyta</taxon>
        <taxon>Bacillariophyta</taxon>
        <taxon>Coscinodiscophyceae</taxon>
        <taxon>Thalassiosirophycidae</taxon>
        <taxon>Thalassiosirales</taxon>
        <taxon>Thalassiosiraceae</taxon>
        <taxon>Thalassiosira</taxon>
    </lineage>
</organism>
<evidence type="ECO:0000313" key="3">
    <source>
        <dbReference type="EMBL" id="EJK54965.1"/>
    </source>
</evidence>
<feature type="chain" id="PRO_5003839347" evidence="2">
    <location>
        <begin position="21"/>
        <end position="311"/>
    </location>
</feature>
<dbReference type="AlphaFoldDB" id="K0RPC7"/>
<feature type="signal peptide" evidence="2">
    <location>
        <begin position="1"/>
        <end position="20"/>
    </location>
</feature>
<name>K0RPC7_THAOC</name>
<sequence length="311" mass="30829">MSALLLPLLASAALLPAASSLAPCATAARCSGRAAALGYAFDPGTGGTVRGCVLRTADGTGVLRGRGGGGGRGGRPAAHLQRAPGGQRRRGPGSSGFRGDGRRGGGRRPGAAAGEAAVSEATATSESAESNTTATSGSAGSNATAADGGEASTSGEPAAATPDEEPAPVVRPCISLSTCRLASQSLGLAFATVGGGDAANETKGCFGEGDGVYWNDGEVYEEASMDLPPGRSRVHCADGPDGTVVGSLVVVGPCLTAESCEEAARTRYSFSAVTANGTQTKGCFRKNDAVYWSPGTDGEMSDEDLPGVRQR</sequence>
<evidence type="ECO:0000313" key="4">
    <source>
        <dbReference type="Proteomes" id="UP000266841"/>
    </source>
</evidence>
<evidence type="ECO:0000256" key="2">
    <source>
        <dbReference type="SAM" id="SignalP"/>
    </source>
</evidence>
<feature type="compositionally biased region" description="Low complexity" evidence="1">
    <location>
        <begin position="109"/>
        <end position="149"/>
    </location>
</feature>
<proteinExistence type="predicted"/>
<gene>
    <name evidence="3" type="ORF">THAOC_25360</name>
</gene>
<comment type="caution">
    <text evidence="3">The sequence shown here is derived from an EMBL/GenBank/DDBJ whole genome shotgun (WGS) entry which is preliminary data.</text>
</comment>
<accession>K0RPC7</accession>
<keyword evidence="4" id="KW-1185">Reference proteome</keyword>
<evidence type="ECO:0000256" key="1">
    <source>
        <dbReference type="SAM" id="MobiDB-lite"/>
    </source>
</evidence>
<dbReference type="Proteomes" id="UP000266841">
    <property type="component" value="Unassembled WGS sequence"/>
</dbReference>
<protein>
    <submittedName>
        <fullName evidence="3">Uncharacterized protein</fullName>
    </submittedName>
</protein>